<feature type="region of interest" description="Disordered" evidence="1">
    <location>
        <begin position="51"/>
        <end position="117"/>
    </location>
</feature>
<dbReference type="AlphaFoldDB" id="A0A426YQL8"/>
<comment type="caution">
    <text evidence="2">The sequence shown here is derived from an EMBL/GenBank/DDBJ whole genome shotgun (WGS) entry which is preliminary data.</text>
</comment>
<feature type="compositionally biased region" description="Basic and acidic residues" evidence="1">
    <location>
        <begin position="79"/>
        <end position="90"/>
    </location>
</feature>
<reference evidence="2 3" key="1">
    <citation type="journal article" date="2014" name="Agronomy (Basel)">
        <title>A Draft Genome Sequence for Ensete ventricosum, the Drought-Tolerant Tree Against Hunger.</title>
        <authorList>
            <person name="Harrison J."/>
            <person name="Moore K.A."/>
            <person name="Paszkiewicz K."/>
            <person name="Jones T."/>
            <person name="Grant M."/>
            <person name="Ambacheew D."/>
            <person name="Muzemil S."/>
            <person name="Studholme D.J."/>
        </authorList>
    </citation>
    <scope>NUCLEOTIDE SEQUENCE [LARGE SCALE GENOMIC DNA]</scope>
</reference>
<proteinExistence type="predicted"/>
<evidence type="ECO:0000313" key="3">
    <source>
        <dbReference type="Proteomes" id="UP000287651"/>
    </source>
</evidence>
<evidence type="ECO:0000313" key="2">
    <source>
        <dbReference type="EMBL" id="RRT54018.1"/>
    </source>
</evidence>
<feature type="region of interest" description="Disordered" evidence="1">
    <location>
        <begin position="1"/>
        <end position="29"/>
    </location>
</feature>
<feature type="compositionally biased region" description="Low complexity" evidence="1">
    <location>
        <begin position="51"/>
        <end position="61"/>
    </location>
</feature>
<name>A0A426YQL8_ENSVE</name>
<protein>
    <submittedName>
        <fullName evidence="2">Uncharacterized protein</fullName>
    </submittedName>
</protein>
<organism evidence="2 3">
    <name type="scientific">Ensete ventricosum</name>
    <name type="common">Abyssinian banana</name>
    <name type="synonym">Musa ensete</name>
    <dbReference type="NCBI Taxonomy" id="4639"/>
    <lineage>
        <taxon>Eukaryota</taxon>
        <taxon>Viridiplantae</taxon>
        <taxon>Streptophyta</taxon>
        <taxon>Embryophyta</taxon>
        <taxon>Tracheophyta</taxon>
        <taxon>Spermatophyta</taxon>
        <taxon>Magnoliopsida</taxon>
        <taxon>Liliopsida</taxon>
        <taxon>Zingiberales</taxon>
        <taxon>Musaceae</taxon>
        <taxon>Ensete</taxon>
    </lineage>
</organism>
<dbReference type="PANTHER" id="PTHR36061:SF3">
    <property type="entry name" value="OS04G0692200 PROTEIN"/>
    <property type="match status" value="1"/>
</dbReference>
<dbReference type="PANTHER" id="PTHR36061">
    <property type="match status" value="1"/>
</dbReference>
<gene>
    <name evidence="2" type="ORF">B296_00007848</name>
</gene>
<evidence type="ECO:0000256" key="1">
    <source>
        <dbReference type="SAM" id="MobiDB-lite"/>
    </source>
</evidence>
<sequence>MKAGVFAASPSSCSSSLLPRPHYLPKTKPLATSLSSLTPLPLFDLSLSSRAASTKSASGAHAAKHPPPATKRKNSGKRRAPEKPPAERDGLAQVTPVAPDSQLRRSHPSPLPKPPAGFLLDQHGRVLLAASKRIATIVNDEEVETIIPAAAYALAKVHMHLVFSGLGQQIPL</sequence>
<feature type="compositionally biased region" description="Low complexity" evidence="1">
    <location>
        <begin position="9"/>
        <end position="19"/>
    </location>
</feature>
<accession>A0A426YQL8</accession>
<dbReference type="Proteomes" id="UP000287651">
    <property type="component" value="Unassembled WGS sequence"/>
</dbReference>
<dbReference type="EMBL" id="AMZH03010821">
    <property type="protein sequence ID" value="RRT54018.1"/>
    <property type="molecule type" value="Genomic_DNA"/>
</dbReference>